<dbReference type="Ensembl" id="ENSVKKT00000013490.1">
    <property type="protein sequence ID" value="ENSVKKP00000013172.1"/>
    <property type="gene ID" value="ENSVKKG00000009114.1"/>
</dbReference>
<dbReference type="PROSITE" id="PS50835">
    <property type="entry name" value="IG_LIKE"/>
    <property type="match status" value="1"/>
</dbReference>
<sequence length="126" mass="14411">WLWEGLPIDTLFLSLESLVPNKQPIVMGVQGGSPLNITCSYECKYVLYEKYWCKWKNSGCKPLIVSEQNQTGVTVGCDKDRRTFTVNFDEVSLTDQGWYWCGVKNEGHYGETYAVYLQVHGGEPQF</sequence>
<evidence type="ECO:0000313" key="5">
    <source>
        <dbReference type="Ensembl" id="ENSVKKP00000013172.1"/>
    </source>
</evidence>
<proteinExistence type="predicted"/>
<dbReference type="SUPFAM" id="SSF48726">
    <property type="entry name" value="Immunoglobulin"/>
    <property type="match status" value="1"/>
</dbReference>
<keyword evidence="6" id="KW-1185">Reference proteome</keyword>
<comment type="subcellular location">
    <subcellularLocation>
        <location evidence="1">Membrane</location>
    </subcellularLocation>
</comment>
<dbReference type="InterPro" id="IPR050671">
    <property type="entry name" value="CD300_family_receptors"/>
</dbReference>
<dbReference type="PANTHER" id="PTHR11860">
    <property type="entry name" value="POLYMERIC-IMMUNOGLOBULIN RECEPTOR"/>
    <property type="match status" value="1"/>
</dbReference>
<dbReference type="InterPro" id="IPR013106">
    <property type="entry name" value="Ig_V-set"/>
</dbReference>
<evidence type="ECO:0000259" key="4">
    <source>
        <dbReference type="PROSITE" id="PS50835"/>
    </source>
</evidence>
<keyword evidence="2" id="KW-0812">Transmembrane</keyword>
<evidence type="ECO:0000256" key="2">
    <source>
        <dbReference type="ARBA" id="ARBA00022692"/>
    </source>
</evidence>
<accession>A0A8D2JDX1</accession>
<dbReference type="InterPro" id="IPR036179">
    <property type="entry name" value="Ig-like_dom_sf"/>
</dbReference>
<dbReference type="InterPro" id="IPR013783">
    <property type="entry name" value="Ig-like_fold"/>
</dbReference>
<organism evidence="5 6">
    <name type="scientific">Varanus komodoensis</name>
    <name type="common">Komodo dragon</name>
    <dbReference type="NCBI Taxonomy" id="61221"/>
    <lineage>
        <taxon>Eukaryota</taxon>
        <taxon>Metazoa</taxon>
        <taxon>Chordata</taxon>
        <taxon>Craniata</taxon>
        <taxon>Vertebrata</taxon>
        <taxon>Euteleostomi</taxon>
        <taxon>Lepidosauria</taxon>
        <taxon>Squamata</taxon>
        <taxon>Bifurcata</taxon>
        <taxon>Unidentata</taxon>
        <taxon>Episquamata</taxon>
        <taxon>Toxicofera</taxon>
        <taxon>Anguimorpha</taxon>
        <taxon>Paleoanguimorpha</taxon>
        <taxon>Varanoidea</taxon>
        <taxon>Varanidae</taxon>
        <taxon>Varanus</taxon>
    </lineage>
</organism>
<evidence type="ECO:0000313" key="6">
    <source>
        <dbReference type="Proteomes" id="UP000694545"/>
    </source>
</evidence>
<dbReference type="Proteomes" id="UP000694545">
    <property type="component" value="Unplaced"/>
</dbReference>
<keyword evidence="3" id="KW-0472">Membrane</keyword>
<dbReference type="GO" id="GO:0004888">
    <property type="term" value="F:transmembrane signaling receptor activity"/>
    <property type="evidence" value="ECO:0007669"/>
    <property type="project" value="TreeGrafter"/>
</dbReference>
<evidence type="ECO:0000256" key="3">
    <source>
        <dbReference type="ARBA" id="ARBA00023136"/>
    </source>
</evidence>
<reference evidence="5" key="1">
    <citation type="submission" date="2025-08" db="UniProtKB">
        <authorList>
            <consortium name="Ensembl"/>
        </authorList>
    </citation>
    <scope>IDENTIFICATION</scope>
</reference>
<name>A0A8D2JDX1_VARKO</name>
<protein>
    <recommendedName>
        <fullName evidence="4">Ig-like domain-containing protein</fullName>
    </recommendedName>
</protein>
<reference evidence="5" key="2">
    <citation type="submission" date="2025-09" db="UniProtKB">
        <authorList>
            <consortium name="Ensembl"/>
        </authorList>
    </citation>
    <scope>IDENTIFICATION</scope>
</reference>
<dbReference type="PANTHER" id="PTHR11860:SF87">
    <property type="entry name" value="CMRF35-LIKE MOLECULE 8"/>
    <property type="match status" value="1"/>
</dbReference>
<dbReference type="CDD" id="cd05716">
    <property type="entry name" value="IgV_pIgR_like"/>
    <property type="match status" value="1"/>
</dbReference>
<feature type="domain" description="Ig-like" evidence="4">
    <location>
        <begin position="20"/>
        <end position="118"/>
    </location>
</feature>
<dbReference type="SMART" id="SM00409">
    <property type="entry name" value="IG"/>
    <property type="match status" value="1"/>
</dbReference>
<evidence type="ECO:0000256" key="1">
    <source>
        <dbReference type="ARBA" id="ARBA00004370"/>
    </source>
</evidence>
<dbReference type="OMA" id="NEGHYGE"/>
<dbReference type="GO" id="GO:0005886">
    <property type="term" value="C:plasma membrane"/>
    <property type="evidence" value="ECO:0007669"/>
    <property type="project" value="TreeGrafter"/>
</dbReference>
<dbReference type="Pfam" id="PF07686">
    <property type="entry name" value="V-set"/>
    <property type="match status" value="1"/>
</dbReference>
<dbReference type="InterPro" id="IPR003599">
    <property type="entry name" value="Ig_sub"/>
</dbReference>
<dbReference type="AlphaFoldDB" id="A0A8D2JDX1"/>
<dbReference type="InterPro" id="IPR007110">
    <property type="entry name" value="Ig-like_dom"/>
</dbReference>
<dbReference type="Gene3D" id="2.60.40.10">
    <property type="entry name" value="Immunoglobulins"/>
    <property type="match status" value="1"/>
</dbReference>